<dbReference type="Proteomes" id="UP000579605">
    <property type="component" value="Unassembled WGS sequence"/>
</dbReference>
<organism evidence="2 3">
    <name type="scientific">Actinopolymorpha rutila</name>
    <dbReference type="NCBI Taxonomy" id="446787"/>
    <lineage>
        <taxon>Bacteria</taxon>
        <taxon>Bacillati</taxon>
        <taxon>Actinomycetota</taxon>
        <taxon>Actinomycetes</taxon>
        <taxon>Propionibacteriales</taxon>
        <taxon>Actinopolymorphaceae</taxon>
        <taxon>Actinopolymorpha</taxon>
    </lineage>
</organism>
<evidence type="ECO:0000313" key="2">
    <source>
        <dbReference type="EMBL" id="NYH90872.1"/>
    </source>
</evidence>
<dbReference type="PANTHER" id="PTHR43179">
    <property type="entry name" value="RHAMNOSYLTRANSFERASE WBBL"/>
    <property type="match status" value="1"/>
</dbReference>
<dbReference type="CDD" id="cd04186">
    <property type="entry name" value="GT_2_like_c"/>
    <property type="match status" value="1"/>
</dbReference>
<feature type="domain" description="Glycosyltransferase 2-like" evidence="1">
    <location>
        <begin position="8"/>
        <end position="185"/>
    </location>
</feature>
<reference evidence="2 3" key="1">
    <citation type="submission" date="2020-07" db="EMBL/GenBank/DDBJ databases">
        <title>Sequencing the genomes of 1000 actinobacteria strains.</title>
        <authorList>
            <person name="Klenk H.-P."/>
        </authorList>
    </citation>
    <scope>NUCLEOTIDE SEQUENCE [LARGE SCALE GENOMIC DNA]</scope>
    <source>
        <strain evidence="2 3">DSM 18448</strain>
    </source>
</reference>
<evidence type="ECO:0000259" key="1">
    <source>
        <dbReference type="Pfam" id="PF00535"/>
    </source>
</evidence>
<keyword evidence="3" id="KW-1185">Reference proteome</keyword>
<name>A0A852ZGT4_9ACTN</name>
<sequence>MSEPLVDVVIVNWNSGDCLRACIDSLAEPPQRGPAGDVIVIDNASSDGSAEGLPDWVRLVVNQQNVGFAAACNQGANLCTSDYLLFLNPDTVLSDDTTRRAVRFLDSSESLAYGICGALMVNRDGTPGICASRFPTLTNVMASVVGLGRVVRRWARHLPPEALRRSGPVDQVIGAFFLIRRALFDRLGGFDERYFLYYEEVDLSRRAKLLGFGSYLLVDARFEHIGNVSAKRSGDLALYHSLRSRSLYAFQHWPAWQAYVLIFFTLAVELPGRLIRAAVRRQFGDLARLGRVSNSYLQFVLGLGRPMPSAGHPATGRTRTS</sequence>
<dbReference type="RefSeq" id="WP_179788550.1">
    <property type="nucleotide sequence ID" value="NZ_BAAARR010000016.1"/>
</dbReference>
<protein>
    <recommendedName>
        <fullName evidence="1">Glycosyltransferase 2-like domain-containing protein</fullName>
    </recommendedName>
</protein>
<proteinExistence type="predicted"/>
<comment type="caution">
    <text evidence="2">The sequence shown here is derived from an EMBL/GenBank/DDBJ whole genome shotgun (WGS) entry which is preliminary data.</text>
</comment>
<dbReference type="SUPFAM" id="SSF53448">
    <property type="entry name" value="Nucleotide-diphospho-sugar transferases"/>
    <property type="match status" value="1"/>
</dbReference>
<dbReference type="InterPro" id="IPR001173">
    <property type="entry name" value="Glyco_trans_2-like"/>
</dbReference>
<dbReference type="AlphaFoldDB" id="A0A852ZGT4"/>
<dbReference type="PANTHER" id="PTHR43179:SF7">
    <property type="entry name" value="RHAMNOSYLTRANSFERASE WBBL"/>
    <property type="match status" value="1"/>
</dbReference>
<gene>
    <name evidence="2" type="ORF">F4554_003510</name>
</gene>
<dbReference type="Gene3D" id="3.90.550.10">
    <property type="entry name" value="Spore Coat Polysaccharide Biosynthesis Protein SpsA, Chain A"/>
    <property type="match status" value="1"/>
</dbReference>
<dbReference type="Pfam" id="PF00535">
    <property type="entry name" value="Glycos_transf_2"/>
    <property type="match status" value="1"/>
</dbReference>
<accession>A0A852ZGT4</accession>
<dbReference type="EMBL" id="JACBZH010000001">
    <property type="protein sequence ID" value="NYH90872.1"/>
    <property type="molecule type" value="Genomic_DNA"/>
</dbReference>
<dbReference type="InterPro" id="IPR029044">
    <property type="entry name" value="Nucleotide-diphossugar_trans"/>
</dbReference>
<evidence type="ECO:0000313" key="3">
    <source>
        <dbReference type="Proteomes" id="UP000579605"/>
    </source>
</evidence>